<gene>
    <name evidence="1" type="ORF">METZ01_LOCUS159917</name>
</gene>
<name>A0A382B1C3_9ZZZZ</name>
<evidence type="ECO:0000313" key="1">
    <source>
        <dbReference type="EMBL" id="SVB07063.1"/>
    </source>
</evidence>
<feature type="non-terminal residue" evidence="1">
    <location>
        <position position="1"/>
    </location>
</feature>
<reference evidence="1" key="1">
    <citation type="submission" date="2018-05" db="EMBL/GenBank/DDBJ databases">
        <authorList>
            <person name="Lanie J.A."/>
            <person name="Ng W.-L."/>
            <person name="Kazmierczak K.M."/>
            <person name="Andrzejewski T.M."/>
            <person name="Davidsen T.M."/>
            <person name="Wayne K.J."/>
            <person name="Tettelin H."/>
            <person name="Glass J.I."/>
            <person name="Rusch D."/>
            <person name="Podicherti R."/>
            <person name="Tsui H.-C.T."/>
            <person name="Winkler M.E."/>
        </authorList>
    </citation>
    <scope>NUCLEOTIDE SEQUENCE</scope>
</reference>
<accession>A0A382B1C3</accession>
<organism evidence="1">
    <name type="scientific">marine metagenome</name>
    <dbReference type="NCBI Taxonomy" id="408172"/>
    <lineage>
        <taxon>unclassified sequences</taxon>
        <taxon>metagenomes</taxon>
        <taxon>ecological metagenomes</taxon>
    </lineage>
</organism>
<dbReference type="AlphaFoldDB" id="A0A382B1C3"/>
<dbReference type="EMBL" id="UINC01027580">
    <property type="protein sequence ID" value="SVB07063.1"/>
    <property type="molecule type" value="Genomic_DNA"/>
</dbReference>
<protein>
    <submittedName>
        <fullName evidence="1">Uncharacterized protein</fullName>
    </submittedName>
</protein>
<sequence length="35" mass="4029">VFVSEVLFRLLLDLDTKTVDLILKQIKFIGHTEAI</sequence>
<proteinExistence type="predicted"/>